<accession>A0A0M0KI94</accession>
<feature type="region of interest" description="Disordered" evidence="1">
    <location>
        <begin position="70"/>
        <end position="110"/>
    </location>
</feature>
<dbReference type="OMA" id="MEIGNEW"/>
<protein>
    <recommendedName>
        <fullName evidence="3">Gas vesicle protein</fullName>
    </recommendedName>
</protein>
<reference evidence="2" key="1">
    <citation type="submission" date="2015-08" db="EMBL/GenBank/DDBJ databases">
        <title>Complete DNA Sequence of Pseudomonas syringae pv. actinidiae, the Causal Agent of Kiwifruit Canker Disease.</title>
        <authorList>
            <person name="Rikkerink E.H.A."/>
            <person name="Fineran P.C."/>
        </authorList>
    </citation>
    <scope>NUCLEOTIDE SEQUENCE</scope>
    <source>
        <strain evidence="2">DSM 13666</strain>
    </source>
</reference>
<dbReference type="GeneID" id="87598196"/>
<dbReference type="EMBL" id="LILD01000001">
    <property type="protein sequence ID" value="KOO38566.1"/>
    <property type="molecule type" value="Genomic_DNA"/>
</dbReference>
<dbReference type="PATRIC" id="fig|136160.3.peg.1640"/>
<comment type="caution">
    <text evidence="2">The sequence shown here is derived from an EMBL/GenBank/DDBJ whole genome shotgun (WGS) entry which is preliminary data.</text>
</comment>
<evidence type="ECO:0000313" key="2">
    <source>
        <dbReference type="EMBL" id="KOO38566.1"/>
    </source>
</evidence>
<proteinExistence type="predicted"/>
<dbReference type="AlphaFoldDB" id="A0A0M0KI94"/>
<dbReference type="RefSeq" id="WP_010898833.1">
    <property type="nucleotide sequence ID" value="NZ_CP040441.1"/>
</dbReference>
<dbReference type="Pfam" id="PF12732">
    <property type="entry name" value="YtxH"/>
    <property type="match status" value="1"/>
</dbReference>
<organism evidence="2">
    <name type="scientific">Halalkalibacterium halodurans</name>
    <name type="common">Bacillus halodurans</name>
    <dbReference type="NCBI Taxonomy" id="86665"/>
    <lineage>
        <taxon>Bacteria</taxon>
        <taxon>Bacillati</taxon>
        <taxon>Bacillota</taxon>
        <taxon>Bacilli</taxon>
        <taxon>Bacillales</taxon>
        <taxon>Bacillaceae</taxon>
        <taxon>Halalkalibacterium (ex Joshi et al. 2022)</taxon>
    </lineage>
</organism>
<name>A0A0M0KI94_ALKHA</name>
<sequence>MFQRRRNSSMNGMFVGALLGGVVGAASALLFAPERGEVTRKNMIKQLDGLRQGKVTATMMEIGNEWSDDLAQTLKGQKGRHSRRQRENQEDNQIGEMIREVVENELPPTE</sequence>
<dbReference type="InterPro" id="IPR024623">
    <property type="entry name" value="YtxH"/>
</dbReference>
<gene>
    <name evidence="2" type="ORF">AMD02_06645</name>
</gene>
<evidence type="ECO:0000256" key="1">
    <source>
        <dbReference type="SAM" id="MobiDB-lite"/>
    </source>
</evidence>
<evidence type="ECO:0008006" key="3">
    <source>
        <dbReference type="Google" id="ProtNLM"/>
    </source>
</evidence>